<keyword evidence="5 6" id="KW-0472">Membrane</keyword>
<dbReference type="EMBL" id="JASUXU010000044">
    <property type="protein sequence ID" value="KAK0317312.1"/>
    <property type="molecule type" value="Genomic_DNA"/>
</dbReference>
<protein>
    <submittedName>
        <fullName evidence="7">Uncharacterized protein</fullName>
    </submittedName>
</protein>
<keyword evidence="10" id="KW-1185">Reference proteome</keyword>
<dbReference type="GO" id="GO:0033617">
    <property type="term" value="P:mitochondrial respiratory chain complex IV assembly"/>
    <property type="evidence" value="ECO:0007669"/>
    <property type="project" value="TreeGrafter"/>
</dbReference>
<evidence type="ECO:0000256" key="1">
    <source>
        <dbReference type="ARBA" id="ARBA00004141"/>
    </source>
</evidence>
<dbReference type="Proteomes" id="UP001175353">
    <property type="component" value="Unassembled WGS sequence"/>
</dbReference>
<comment type="similarity">
    <text evidence="2">Belongs to the OXA1/ALB3/YidC family.</text>
</comment>
<keyword evidence="3 6" id="KW-0812">Transmembrane</keyword>
<comment type="subcellular location">
    <subcellularLocation>
        <location evidence="1">Membrane</location>
        <topology evidence="1">Multi-pass membrane protein</topology>
    </subcellularLocation>
</comment>
<dbReference type="EMBL" id="JAUJLE010000001">
    <property type="protein sequence ID" value="KAK1016217.1"/>
    <property type="molecule type" value="Genomic_DNA"/>
</dbReference>
<gene>
    <name evidence="7" type="ORF">LTR82_011635</name>
    <name evidence="8" type="ORF">LTR91_000237</name>
</gene>
<comment type="caution">
    <text evidence="7">The sequence shown here is derived from an EMBL/GenBank/DDBJ whole genome shotgun (WGS) entry which is preliminary data.</text>
</comment>
<dbReference type="AlphaFoldDB" id="A0AAN6FJI3"/>
<evidence type="ECO:0000313" key="7">
    <source>
        <dbReference type="EMBL" id="KAK0317312.1"/>
    </source>
</evidence>
<dbReference type="Proteomes" id="UP001168146">
    <property type="component" value="Unassembled WGS sequence"/>
</dbReference>
<feature type="transmembrane region" description="Helical" evidence="6">
    <location>
        <begin position="264"/>
        <end position="286"/>
    </location>
</feature>
<evidence type="ECO:0000256" key="6">
    <source>
        <dbReference type="SAM" id="Phobius"/>
    </source>
</evidence>
<keyword evidence="4 6" id="KW-1133">Transmembrane helix</keyword>
<evidence type="ECO:0000313" key="10">
    <source>
        <dbReference type="Proteomes" id="UP001175353"/>
    </source>
</evidence>
<reference evidence="8" key="2">
    <citation type="submission" date="2023-06" db="EMBL/GenBank/DDBJ databases">
        <title>Black Yeasts Isolated from many extreme environments.</title>
        <authorList>
            <person name="Coleine C."/>
            <person name="Stajich J.E."/>
            <person name="Selbmann L."/>
        </authorList>
    </citation>
    <scope>NUCLEOTIDE SEQUENCE</scope>
    <source>
        <strain evidence="8">CCFEE 5200</strain>
    </source>
</reference>
<evidence type="ECO:0000313" key="8">
    <source>
        <dbReference type="EMBL" id="KAK1016217.1"/>
    </source>
</evidence>
<dbReference type="PANTHER" id="PTHR12428">
    <property type="entry name" value="OXA1"/>
    <property type="match status" value="1"/>
</dbReference>
<sequence length="439" mass="48586">MLHEELQKGPRNDIPIPWLKTFEFESRRWRVRWRILEVLGKQFKLTSPWKRSMINFFTLISFTEAVRLKCGSREGLLSFMLTPLEWIIKALVHNQYPPAPVPAPQPKMSHDEDLAQRLEMTATTGESGNVSYDLSRLNAAPGAGEPSAYLDTSLQAEGLNWCVDLTAPDPTFILPILLWLSVSANIIFQGTAGRPMKVAVPTSAKAKDAASQSPELKPDQTFDSGAVSPEALNTLTAPAYGSNNSDKRFLGFLPPVTNLQRIQLCIVLAIMGAMLKIPAAIFLYWIPSLAIGAVQRRWLAAKFPLRPPIQPCRRPLRGRVKKPLWQRAHADDAAFREFMDSTREVQSTPSKQFQSLNTTDQQVALGHRISISGNGTRRPYLSASSRLRPYTCAIKNAYDTALAVIAADVTILFGDTAGRTAYSSAKDPGPATATMTINR</sequence>
<evidence type="ECO:0000256" key="2">
    <source>
        <dbReference type="ARBA" id="ARBA00009877"/>
    </source>
</evidence>
<evidence type="ECO:0000256" key="3">
    <source>
        <dbReference type="ARBA" id="ARBA00022692"/>
    </source>
</evidence>
<evidence type="ECO:0000256" key="4">
    <source>
        <dbReference type="ARBA" id="ARBA00022989"/>
    </source>
</evidence>
<evidence type="ECO:0000256" key="5">
    <source>
        <dbReference type="ARBA" id="ARBA00023136"/>
    </source>
</evidence>
<dbReference type="PANTHER" id="PTHR12428:SF65">
    <property type="entry name" value="CYTOCHROME C OXIDASE ASSEMBLY PROTEIN COX18, MITOCHONDRIAL"/>
    <property type="match status" value="1"/>
</dbReference>
<dbReference type="GO" id="GO:0005743">
    <property type="term" value="C:mitochondrial inner membrane"/>
    <property type="evidence" value="ECO:0007669"/>
    <property type="project" value="TreeGrafter"/>
</dbReference>
<evidence type="ECO:0000313" key="9">
    <source>
        <dbReference type="Proteomes" id="UP001168146"/>
    </source>
</evidence>
<feature type="transmembrane region" description="Helical" evidence="6">
    <location>
        <begin position="172"/>
        <end position="188"/>
    </location>
</feature>
<name>A0AAN6FJI3_9PEZI</name>
<reference evidence="7" key="1">
    <citation type="submission" date="2021-12" db="EMBL/GenBank/DDBJ databases">
        <title>Black yeast isolated from Biological Soil Crust.</title>
        <authorList>
            <person name="Kurbessoian T."/>
        </authorList>
    </citation>
    <scope>NUCLEOTIDE SEQUENCE</scope>
    <source>
        <strain evidence="7">CCFEE 5208</strain>
    </source>
</reference>
<dbReference type="GO" id="GO:0032977">
    <property type="term" value="F:membrane insertase activity"/>
    <property type="evidence" value="ECO:0007669"/>
    <property type="project" value="InterPro"/>
</dbReference>
<dbReference type="InterPro" id="IPR001708">
    <property type="entry name" value="YidC/ALB3/OXA1/COX18"/>
</dbReference>
<proteinExistence type="inferred from homology"/>
<organism evidence="7 9">
    <name type="scientific">Friedmanniomyces endolithicus</name>
    <dbReference type="NCBI Taxonomy" id="329885"/>
    <lineage>
        <taxon>Eukaryota</taxon>
        <taxon>Fungi</taxon>
        <taxon>Dikarya</taxon>
        <taxon>Ascomycota</taxon>
        <taxon>Pezizomycotina</taxon>
        <taxon>Dothideomycetes</taxon>
        <taxon>Dothideomycetidae</taxon>
        <taxon>Mycosphaerellales</taxon>
        <taxon>Teratosphaeriaceae</taxon>
        <taxon>Friedmanniomyces</taxon>
    </lineage>
</organism>
<accession>A0AAN6FJI3</accession>
<dbReference type="GO" id="GO:0032979">
    <property type="term" value="P:protein insertion into mitochondrial inner membrane from matrix"/>
    <property type="evidence" value="ECO:0007669"/>
    <property type="project" value="TreeGrafter"/>
</dbReference>